<feature type="region of interest" description="Disordered" evidence="4">
    <location>
        <begin position="269"/>
        <end position="304"/>
    </location>
</feature>
<evidence type="ECO:0000313" key="6">
    <source>
        <dbReference type="EMBL" id="BAQ20609.1"/>
    </source>
</evidence>
<dbReference type="EMBL" id="AB915795">
    <property type="protein sequence ID" value="BAQ20609.1"/>
    <property type="molecule type" value="mRNA"/>
</dbReference>
<comment type="similarity">
    <text evidence="1">Belongs to the GRAS family. DELLA subfamily.</text>
</comment>
<protein>
    <submittedName>
        <fullName evidence="6">GRAS-family protein 1</fullName>
    </submittedName>
</protein>
<feature type="compositionally biased region" description="Polar residues" evidence="4">
    <location>
        <begin position="137"/>
        <end position="149"/>
    </location>
</feature>
<dbReference type="Pfam" id="PF12041">
    <property type="entry name" value="DELLA"/>
    <property type="match status" value="1"/>
</dbReference>
<organism evidence="6">
    <name type="scientific">Lygodium japonicum</name>
    <name type="common">Japanese climbing fern</name>
    <name type="synonym">Ophioglossum japonicum</name>
    <dbReference type="NCBI Taxonomy" id="13824"/>
    <lineage>
        <taxon>Eukaryota</taxon>
        <taxon>Viridiplantae</taxon>
        <taxon>Streptophyta</taxon>
        <taxon>Embryophyta</taxon>
        <taxon>Tracheophyta</taxon>
        <taxon>Polypodiopsida</taxon>
        <taxon>Polypodiidae</taxon>
        <taxon>Schizaeales</taxon>
        <taxon>Lygodiaceae</taxon>
        <taxon>Lygodium</taxon>
    </lineage>
</organism>
<feature type="region of interest" description="Disordered" evidence="4">
    <location>
        <begin position="1"/>
        <end position="23"/>
    </location>
</feature>
<dbReference type="PROSITE" id="PS50985">
    <property type="entry name" value="GRAS"/>
    <property type="match status" value="1"/>
</dbReference>
<dbReference type="SMART" id="SM01129">
    <property type="entry name" value="DELLA"/>
    <property type="match status" value="1"/>
</dbReference>
<dbReference type="InterPro" id="IPR005202">
    <property type="entry name" value="TF_GRAS"/>
</dbReference>
<evidence type="ECO:0000256" key="2">
    <source>
        <dbReference type="ARBA" id="ARBA00023015"/>
    </source>
</evidence>
<dbReference type="InterPro" id="IPR038088">
    <property type="entry name" value="DELLA_N_sf"/>
</dbReference>
<keyword evidence="3" id="KW-0804">Transcription</keyword>
<sequence length="743" mass="80839">MQQPPTFLPPSCSPSNTSITTDKDMASDAEVDALLANAGYSVKSSDLAQVAQRLVLLGSALSVAQEAGLSHLSYETVHYDPSDLAGRIESIIGELPPHLLDQLPRHGEPGDDNNGDLSMVSSSLDSSPLEARGSHNAGESDTYTQQHSAGSITSVSHLVTDAIGHKGPHGVAMCSEYGMALMDEEGYQYKCVEDQTSSSNQMDSLFTSIRAAAAGDQLHLPALFNGIYISQGSFSPSSCLSGSLQPQHCESFSPQVHVQPVVRPQELKNVGGRTSSQSSNEVVPTFKQPTQRLSSPHHHQQQELNNRLTSGATSGVSITQQKQHHHQEAQILNAHIHLSKVNNSLYAQQSTDVEGAQESGIRLVHLLMACAEAVHNNELAAAVEMVGEIKRLASPQNGTMGKVANKFVDALTARICGLSTKDWITHHQSDAGLSDLLYCNFYETCPYLKFAHFTANQAILEAFDGHKFVHVIDFNLMHGLQWPALIQALALRPGGPPHLRLTGIGPPQPDNKDVLQDIGMRLAEIAASVNVTFSFQGVVATKLDDVKPRMLQARPGEAVAVNSVFQLHPLLYSDNSSAEAPINQVLQSIKSLSPKIVTVVEQEANHNSPNFLDRFIQALHYYSTMFDSLEACGLPPDCEPELYSEMCQALHFTEMYLGKEIINIVACEGAARTERHESLSQWRMRMFKAGFRPLHLGSNAFNQASMLLRIFSAEGYTVEENNGCLTLGWHSRPLIASSAWQCG</sequence>
<feature type="compositionally biased region" description="Polar residues" evidence="4">
    <location>
        <begin position="272"/>
        <end position="294"/>
    </location>
</feature>
<feature type="compositionally biased region" description="Pro residues" evidence="4">
    <location>
        <begin position="1"/>
        <end position="12"/>
    </location>
</feature>
<evidence type="ECO:0000256" key="4">
    <source>
        <dbReference type="SAM" id="MobiDB-lite"/>
    </source>
</evidence>
<dbReference type="InterPro" id="IPR021914">
    <property type="entry name" value="TF_DELLA_N"/>
</dbReference>
<feature type="domain" description="Transcriptional factor DELLA N-terminal" evidence="5">
    <location>
        <begin position="32"/>
        <end position="97"/>
    </location>
</feature>
<dbReference type="Pfam" id="PF03514">
    <property type="entry name" value="GRAS"/>
    <property type="match status" value="1"/>
</dbReference>
<evidence type="ECO:0000259" key="5">
    <source>
        <dbReference type="Pfam" id="PF12041"/>
    </source>
</evidence>
<accession>A0A0B6VQI2</accession>
<name>A0A0B6VQI2_LYGJA</name>
<feature type="compositionally biased region" description="Low complexity" evidence="4">
    <location>
        <begin position="116"/>
        <end position="127"/>
    </location>
</feature>
<dbReference type="PANTHER" id="PTHR31636">
    <property type="entry name" value="OSJNBA0084A10.13 PROTEIN-RELATED"/>
    <property type="match status" value="1"/>
</dbReference>
<proteinExistence type="evidence at transcript level"/>
<keyword evidence="2" id="KW-0805">Transcription regulation</keyword>
<reference evidence="6" key="1">
    <citation type="submission" date="2014-03" db="EMBL/GenBank/DDBJ databases">
        <title>Fern antheridiogen system is a unique spatiotemporally split gibberellin synthesis pathway.</title>
        <authorList>
            <person name="Tanaka J."/>
            <person name="Yano K."/>
            <person name="Aya K."/>
            <person name="Hirano K."/>
            <person name="Ordonio R.L."/>
            <person name="Takehara S."/>
            <person name="Park S.H."/>
            <person name="Nakajima M."/>
            <person name="Ueguchi-Tanaka M."/>
            <person name="Matsuoka M."/>
        </authorList>
    </citation>
    <scope>NUCLEOTIDE SEQUENCE</scope>
</reference>
<evidence type="ECO:0000256" key="3">
    <source>
        <dbReference type="ARBA" id="ARBA00023163"/>
    </source>
</evidence>
<dbReference type="AlphaFoldDB" id="A0A0B6VQI2"/>
<dbReference type="Gene3D" id="1.10.10.1290">
    <property type="entry name" value="Transcriptional regulator DELLA, N-terminal domain"/>
    <property type="match status" value="1"/>
</dbReference>
<gene>
    <name evidence="6" type="primary">LjDELLA1</name>
</gene>
<evidence type="ECO:0000256" key="1">
    <source>
        <dbReference type="ARBA" id="ARBA00010273"/>
    </source>
</evidence>
<feature type="region of interest" description="Disordered" evidence="4">
    <location>
        <begin position="99"/>
        <end position="149"/>
    </location>
</feature>